<comment type="caution">
    <text evidence="1">The sequence shown here is derived from an EMBL/GenBank/DDBJ whole genome shotgun (WGS) entry which is preliminary data.</text>
</comment>
<dbReference type="InterPro" id="IPR015421">
    <property type="entry name" value="PyrdxlP-dep_Trfase_major"/>
</dbReference>
<reference evidence="1 2" key="1">
    <citation type="journal article" date="2019" name="Int. J. Syst. Evol. Microbiol.">
        <title>The Global Catalogue of Microorganisms (GCM) 10K type strain sequencing project: providing services to taxonomists for standard genome sequencing and annotation.</title>
        <authorList>
            <consortium name="The Broad Institute Genomics Platform"/>
            <consortium name="The Broad Institute Genome Sequencing Center for Infectious Disease"/>
            <person name="Wu L."/>
            <person name="Ma J."/>
        </authorList>
    </citation>
    <scope>NUCLEOTIDE SEQUENCE [LARGE SCALE GENOMIC DNA]</scope>
    <source>
        <strain evidence="1 2">JCM 10425</strain>
    </source>
</reference>
<organism evidence="1 2">
    <name type="scientific">Cryptosporangium japonicum</name>
    <dbReference type="NCBI Taxonomy" id="80872"/>
    <lineage>
        <taxon>Bacteria</taxon>
        <taxon>Bacillati</taxon>
        <taxon>Actinomycetota</taxon>
        <taxon>Actinomycetes</taxon>
        <taxon>Cryptosporangiales</taxon>
        <taxon>Cryptosporangiaceae</taxon>
        <taxon>Cryptosporangium</taxon>
    </lineage>
</organism>
<evidence type="ECO:0000313" key="2">
    <source>
        <dbReference type="Proteomes" id="UP001500967"/>
    </source>
</evidence>
<dbReference type="InterPro" id="IPR015424">
    <property type="entry name" value="PyrdxlP-dep_Trfase"/>
</dbReference>
<keyword evidence="2" id="KW-1185">Reference proteome</keyword>
<sequence>MLDAIEEFREAGMYSFALPGDRLGAGVDDRTAAVLSRDVFAADVITAKKHASDAEQLYAAAVGARDAVFTTCGSSISIHVAMLTVTGVGRRRHRGARA</sequence>
<name>A0ABN0TY20_9ACTN</name>
<evidence type="ECO:0000313" key="1">
    <source>
        <dbReference type="EMBL" id="GAA0233119.1"/>
    </source>
</evidence>
<proteinExistence type="predicted"/>
<dbReference type="EMBL" id="BAAAGX010000007">
    <property type="protein sequence ID" value="GAA0233119.1"/>
    <property type="molecule type" value="Genomic_DNA"/>
</dbReference>
<dbReference type="Gene3D" id="3.40.640.10">
    <property type="entry name" value="Type I PLP-dependent aspartate aminotransferase-like (Major domain)"/>
    <property type="match status" value="1"/>
</dbReference>
<protein>
    <submittedName>
        <fullName evidence="1">Uncharacterized protein</fullName>
    </submittedName>
</protein>
<accession>A0ABN0TY20</accession>
<gene>
    <name evidence="1" type="ORF">GCM10009539_18070</name>
</gene>
<dbReference type="Proteomes" id="UP001500967">
    <property type="component" value="Unassembled WGS sequence"/>
</dbReference>
<dbReference type="SUPFAM" id="SSF53383">
    <property type="entry name" value="PLP-dependent transferases"/>
    <property type="match status" value="1"/>
</dbReference>